<dbReference type="AlphaFoldDB" id="A0A2J7ZGQ0"/>
<dbReference type="Proteomes" id="UP000236333">
    <property type="component" value="Unassembled WGS sequence"/>
</dbReference>
<dbReference type="EMBL" id="PGGS01002906">
    <property type="protein sequence ID" value="PNG99438.1"/>
    <property type="molecule type" value="Genomic_DNA"/>
</dbReference>
<keyword evidence="2" id="KW-1185">Reference proteome</keyword>
<protein>
    <submittedName>
        <fullName evidence="1">Uncharacterized protein</fullName>
    </submittedName>
</protein>
<gene>
    <name evidence="1" type="ORF">TSOC_014782</name>
</gene>
<organism evidence="1 2">
    <name type="scientific">Tetrabaena socialis</name>
    <dbReference type="NCBI Taxonomy" id="47790"/>
    <lineage>
        <taxon>Eukaryota</taxon>
        <taxon>Viridiplantae</taxon>
        <taxon>Chlorophyta</taxon>
        <taxon>core chlorophytes</taxon>
        <taxon>Chlorophyceae</taxon>
        <taxon>CS clade</taxon>
        <taxon>Chlamydomonadales</taxon>
        <taxon>Tetrabaenaceae</taxon>
        <taxon>Tetrabaena</taxon>
    </lineage>
</organism>
<feature type="non-terminal residue" evidence="1">
    <location>
        <position position="307"/>
    </location>
</feature>
<evidence type="ECO:0000313" key="2">
    <source>
        <dbReference type="Proteomes" id="UP000236333"/>
    </source>
</evidence>
<accession>A0A2J7ZGQ0</accession>
<comment type="caution">
    <text evidence="1">The sequence shown here is derived from an EMBL/GenBank/DDBJ whole genome shotgun (WGS) entry which is preliminary data.</text>
</comment>
<sequence length="307" mass="32524">SYSAASALPPPVIITPPEPGPWCFNTPLWGNPFLPGPAPGRSLDTDFADLASVPGLCTVGMAVRCCLAMEVVPLAVPPAPPGRPLNPAATARQTTAAYHAAVLRGILRCEPAALPLSLRSYTTARARLLALYPWIPPDWRAAVGAVLHEPGGAAAAPAAPIGWALLARHLGWWVGVAVYPLRSLTVKQATILQLQPTLQALQAHHRPFAHQLVWDVVCLAALSAMEFGRRLLYRRRPPVGGPPCSIIRVSAETVADFWARLRGFAAMGLPPRGWGEVPLVHPFLAASEAGEVIFCGPPDVDSPPASP</sequence>
<proteinExistence type="predicted"/>
<name>A0A2J7ZGQ0_9CHLO</name>
<reference evidence="1 2" key="1">
    <citation type="journal article" date="2017" name="Mol. Biol. Evol.">
        <title>The 4-celled Tetrabaena socialis nuclear genome reveals the essential components for genetic control of cell number at the origin of multicellularity in the volvocine lineage.</title>
        <authorList>
            <person name="Featherston J."/>
            <person name="Arakaki Y."/>
            <person name="Hanschen E.R."/>
            <person name="Ferris P.J."/>
            <person name="Michod R.E."/>
            <person name="Olson B.J.S.C."/>
            <person name="Nozaki H."/>
            <person name="Durand P.M."/>
        </authorList>
    </citation>
    <scope>NUCLEOTIDE SEQUENCE [LARGE SCALE GENOMIC DNA]</scope>
    <source>
        <strain evidence="1 2">NIES-571</strain>
    </source>
</reference>
<feature type="non-terminal residue" evidence="1">
    <location>
        <position position="1"/>
    </location>
</feature>
<evidence type="ECO:0000313" key="1">
    <source>
        <dbReference type="EMBL" id="PNG99438.1"/>
    </source>
</evidence>